<reference evidence="2 3" key="1">
    <citation type="submission" date="2019-06" db="EMBL/GenBank/DDBJ databases">
        <title>Genome Sequence of the Brown Rot Fungal Pathogen Monilinia fructicola.</title>
        <authorList>
            <person name="De Miccolis Angelini R.M."/>
            <person name="Landi L."/>
            <person name="Abate D."/>
            <person name="Pollastro S."/>
            <person name="Romanazzi G."/>
            <person name="Faretra F."/>
        </authorList>
    </citation>
    <scope>NUCLEOTIDE SEQUENCE [LARGE SCALE GENOMIC DNA]</scope>
    <source>
        <strain evidence="2 3">Mfrc123</strain>
    </source>
</reference>
<name>A0A5M9J596_MONFR</name>
<keyword evidence="1" id="KW-1133">Transmembrane helix</keyword>
<protein>
    <submittedName>
        <fullName evidence="2">Uncharacterized protein</fullName>
    </submittedName>
</protein>
<evidence type="ECO:0000256" key="1">
    <source>
        <dbReference type="SAM" id="Phobius"/>
    </source>
</evidence>
<gene>
    <name evidence="2" type="ORF">EYC84_011439</name>
</gene>
<dbReference type="EMBL" id="VICG01000015">
    <property type="protein sequence ID" value="KAA8564514.1"/>
    <property type="molecule type" value="Genomic_DNA"/>
</dbReference>
<feature type="transmembrane region" description="Helical" evidence="1">
    <location>
        <begin position="6"/>
        <end position="25"/>
    </location>
</feature>
<keyword evidence="3" id="KW-1185">Reference proteome</keyword>
<comment type="caution">
    <text evidence="2">The sequence shown here is derived from an EMBL/GenBank/DDBJ whole genome shotgun (WGS) entry which is preliminary data.</text>
</comment>
<evidence type="ECO:0000313" key="3">
    <source>
        <dbReference type="Proteomes" id="UP000322873"/>
    </source>
</evidence>
<dbReference type="AlphaFoldDB" id="A0A5M9J596"/>
<keyword evidence="1" id="KW-0812">Transmembrane</keyword>
<sequence>MSIPCISIFAIFVIVGVFFVEFSQIRLAKVMRLMDGLLTSRRVNQRPGTYSTTFSFFMGEMPDYAILQIDLAFYSSGV</sequence>
<accession>A0A5M9J596</accession>
<organism evidence="2 3">
    <name type="scientific">Monilinia fructicola</name>
    <name type="common">Brown rot fungus</name>
    <name type="synonym">Ciboria fructicola</name>
    <dbReference type="NCBI Taxonomy" id="38448"/>
    <lineage>
        <taxon>Eukaryota</taxon>
        <taxon>Fungi</taxon>
        <taxon>Dikarya</taxon>
        <taxon>Ascomycota</taxon>
        <taxon>Pezizomycotina</taxon>
        <taxon>Leotiomycetes</taxon>
        <taxon>Helotiales</taxon>
        <taxon>Sclerotiniaceae</taxon>
        <taxon>Monilinia</taxon>
    </lineage>
</organism>
<proteinExistence type="predicted"/>
<dbReference type="Proteomes" id="UP000322873">
    <property type="component" value="Unassembled WGS sequence"/>
</dbReference>
<keyword evidence="1" id="KW-0472">Membrane</keyword>
<evidence type="ECO:0000313" key="2">
    <source>
        <dbReference type="EMBL" id="KAA8564514.1"/>
    </source>
</evidence>